<evidence type="ECO:0000313" key="9">
    <source>
        <dbReference type="Proteomes" id="UP000005939"/>
    </source>
</evidence>
<proteinExistence type="predicted"/>
<dbReference type="RefSeq" id="WP_008853582.1">
    <property type="nucleotide sequence ID" value="NZ_AGFR01000003.1"/>
</dbReference>
<feature type="transmembrane region" description="Helical" evidence="6">
    <location>
        <begin position="163"/>
        <end position="185"/>
    </location>
</feature>
<accession>G6EYS2</accession>
<feature type="domain" description="EamA" evidence="7">
    <location>
        <begin position="169"/>
        <end position="301"/>
    </location>
</feature>
<dbReference type="Pfam" id="PF00892">
    <property type="entry name" value="EamA"/>
    <property type="match status" value="2"/>
</dbReference>
<feature type="transmembrane region" description="Helical" evidence="6">
    <location>
        <begin position="197"/>
        <end position="217"/>
    </location>
</feature>
<feature type="transmembrane region" description="Helical" evidence="6">
    <location>
        <begin position="86"/>
        <end position="105"/>
    </location>
</feature>
<dbReference type="STRING" id="1088868.CIN_05920"/>
<evidence type="ECO:0000256" key="1">
    <source>
        <dbReference type="ARBA" id="ARBA00004651"/>
    </source>
</evidence>
<dbReference type="AlphaFoldDB" id="G6EYS2"/>
<dbReference type="InterPro" id="IPR050638">
    <property type="entry name" value="AA-Vitamin_Transporters"/>
</dbReference>
<dbReference type="Proteomes" id="UP000005939">
    <property type="component" value="Unassembled WGS sequence"/>
</dbReference>
<reference evidence="8 9" key="1">
    <citation type="submission" date="2011-10" db="EMBL/GenBank/DDBJ databases">
        <title>Genome Sequence of Commensalibacter intestini A911, isolated from Drosophila gut.</title>
        <authorList>
            <person name="Lee W.-J."/>
            <person name="Kim E.-K."/>
        </authorList>
    </citation>
    <scope>NUCLEOTIDE SEQUENCE [LARGE SCALE GENOMIC DNA]</scope>
    <source>
        <strain evidence="8 9">A911</strain>
    </source>
</reference>
<evidence type="ECO:0000313" key="8">
    <source>
        <dbReference type="EMBL" id="EHD14660.1"/>
    </source>
</evidence>
<gene>
    <name evidence="8" type="ORF">CIN_05920</name>
</gene>
<keyword evidence="4 6" id="KW-1133">Transmembrane helix</keyword>
<feature type="transmembrane region" description="Helical" evidence="6">
    <location>
        <begin position="284"/>
        <end position="302"/>
    </location>
</feature>
<dbReference type="PANTHER" id="PTHR32322:SF18">
    <property type="entry name" value="S-ADENOSYLMETHIONINE_S-ADENOSYLHOMOCYSTEINE TRANSPORTER"/>
    <property type="match status" value="1"/>
</dbReference>
<feature type="transmembrane region" description="Helical" evidence="6">
    <location>
        <begin position="137"/>
        <end position="157"/>
    </location>
</feature>
<feature type="transmembrane region" description="Helical" evidence="6">
    <location>
        <begin position="261"/>
        <end position="278"/>
    </location>
</feature>
<keyword evidence="3 6" id="KW-0812">Transmembrane</keyword>
<dbReference type="GO" id="GO:0005886">
    <property type="term" value="C:plasma membrane"/>
    <property type="evidence" value="ECO:0007669"/>
    <property type="project" value="UniProtKB-SubCell"/>
</dbReference>
<comment type="subcellular location">
    <subcellularLocation>
        <location evidence="1">Cell membrane</location>
        <topology evidence="1">Multi-pass membrane protein</topology>
    </subcellularLocation>
</comment>
<feature type="transmembrane region" description="Helical" evidence="6">
    <location>
        <begin position="16"/>
        <end position="39"/>
    </location>
</feature>
<evidence type="ECO:0000256" key="5">
    <source>
        <dbReference type="ARBA" id="ARBA00023136"/>
    </source>
</evidence>
<dbReference type="PROSITE" id="PS51257">
    <property type="entry name" value="PROKAR_LIPOPROTEIN"/>
    <property type="match status" value="1"/>
</dbReference>
<dbReference type="InterPro" id="IPR037185">
    <property type="entry name" value="EmrE-like"/>
</dbReference>
<name>G6EYS2_9PROT</name>
<organism evidence="8 9">
    <name type="scientific">Commensalibacter intestini A911</name>
    <dbReference type="NCBI Taxonomy" id="1088868"/>
    <lineage>
        <taxon>Bacteria</taxon>
        <taxon>Pseudomonadati</taxon>
        <taxon>Pseudomonadota</taxon>
        <taxon>Alphaproteobacteria</taxon>
        <taxon>Acetobacterales</taxon>
        <taxon>Acetobacteraceae</taxon>
    </lineage>
</organism>
<evidence type="ECO:0000259" key="7">
    <source>
        <dbReference type="Pfam" id="PF00892"/>
    </source>
</evidence>
<feature type="domain" description="EamA" evidence="7">
    <location>
        <begin position="16"/>
        <end position="155"/>
    </location>
</feature>
<feature type="transmembrane region" description="Helical" evidence="6">
    <location>
        <begin position="45"/>
        <end position="66"/>
    </location>
</feature>
<dbReference type="PANTHER" id="PTHR32322">
    <property type="entry name" value="INNER MEMBRANE TRANSPORTER"/>
    <property type="match status" value="1"/>
</dbReference>
<dbReference type="eggNOG" id="COG0697">
    <property type="taxonomic scope" value="Bacteria"/>
</dbReference>
<dbReference type="InterPro" id="IPR000620">
    <property type="entry name" value="EamA_dom"/>
</dbReference>
<keyword evidence="5 6" id="KW-0472">Membrane</keyword>
<dbReference type="OrthoDB" id="2352272at2"/>
<feature type="transmembrane region" description="Helical" evidence="6">
    <location>
        <begin position="229"/>
        <end position="249"/>
    </location>
</feature>
<protein>
    <recommendedName>
        <fullName evidence="7">EamA domain-containing protein</fullName>
    </recommendedName>
</protein>
<sequence length="306" mass="33867">MPSQTEKTLRNKSEQIGILCVIVAGCLWGLGGIVGQYALQYKHIQVEWMIVIRMGLPGILLLLFSYQRYGYEIFTPFQNKLEAFRLIVLAIAGMWISQLTFYLAIQYSNAATATILQYLYPAIIAIFLTIQLKKLPSLAMIVAIILSIIGAFLLVTNGHFDEIVLPINALLFGLASAITSAIYTLYSVPLLLKHNTIIIAGWSMFIGAIIANFFHPFWRITNNLDIEAWLAILFVIFIGGMVGFVLFLVGIKRIGGAKGSVLSTIEPLATVIFSVLILKINFTISDWIGAACIIMMILLLSIKKSS</sequence>
<evidence type="ECO:0000256" key="4">
    <source>
        <dbReference type="ARBA" id="ARBA00022989"/>
    </source>
</evidence>
<keyword evidence="2" id="KW-1003">Cell membrane</keyword>
<comment type="caution">
    <text evidence="8">The sequence shown here is derived from an EMBL/GenBank/DDBJ whole genome shotgun (WGS) entry which is preliminary data.</text>
</comment>
<evidence type="ECO:0000256" key="3">
    <source>
        <dbReference type="ARBA" id="ARBA00022692"/>
    </source>
</evidence>
<dbReference type="SUPFAM" id="SSF103481">
    <property type="entry name" value="Multidrug resistance efflux transporter EmrE"/>
    <property type="match status" value="2"/>
</dbReference>
<dbReference type="EMBL" id="AGFR01000003">
    <property type="protein sequence ID" value="EHD14660.1"/>
    <property type="molecule type" value="Genomic_DNA"/>
</dbReference>
<feature type="transmembrane region" description="Helical" evidence="6">
    <location>
        <begin position="111"/>
        <end position="130"/>
    </location>
</feature>
<evidence type="ECO:0000256" key="2">
    <source>
        <dbReference type="ARBA" id="ARBA00022475"/>
    </source>
</evidence>
<evidence type="ECO:0000256" key="6">
    <source>
        <dbReference type="SAM" id="Phobius"/>
    </source>
</evidence>